<dbReference type="Proteomes" id="UP001165082">
    <property type="component" value="Unassembled WGS sequence"/>
</dbReference>
<protein>
    <submittedName>
        <fullName evidence="2">Uncharacterized protein</fullName>
    </submittedName>
</protein>
<feature type="compositionally biased region" description="Low complexity" evidence="1">
    <location>
        <begin position="57"/>
        <end position="81"/>
    </location>
</feature>
<name>A0A9W7G849_9STRA</name>
<proteinExistence type="predicted"/>
<sequence length="90" mass="9954">MRACIGREFKPQSFHNLQLNTNLLLIGYTPCGQYFVTLTSDCKFVHYYPVLFCSFLSSRSSSPSSSDSSTSLSYSASISTSQKSATLTYP</sequence>
<feature type="region of interest" description="Disordered" evidence="1">
    <location>
        <begin position="57"/>
        <end position="90"/>
    </location>
</feature>
<reference evidence="2" key="1">
    <citation type="submission" date="2022-07" db="EMBL/GenBank/DDBJ databases">
        <title>Genome analysis of Parmales, a sister group of diatoms, reveals the evolutionary specialization of diatoms from phago-mixotrophs to photoautotrophs.</title>
        <authorList>
            <person name="Ban H."/>
            <person name="Sato S."/>
            <person name="Yoshikawa S."/>
            <person name="Kazumasa Y."/>
            <person name="Nakamura Y."/>
            <person name="Ichinomiya M."/>
            <person name="Saitoh K."/>
            <person name="Sato N."/>
            <person name="Blanc-Mathieu R."/>
            <person name="Endo H."/>
            <person name="Kuwata A."/>
            <person name="Ogata H."/>
        </authorList>
    </citation>
    <scope>NUCLEOTIDE SEQUENCE</scope>
</reference>
<gene>
    <name evidence="2" type="ORF">TrRE_jg1787</name>
</gene>
<organism evidence="2 3">
    <name type="scientific">Triparma retinervis</name>
    <dbReference type="NCBI Taxonomy" id="2557542"/>
    <lineage>
        <taxon>Eukaryota</taxon>
        <taxon>Sar</taxon>
        <taxon>Stramenopiles</taxon>
        <taxon>Ochrophyta</taxon>
        <taxon>Bolidophyceae</taxon>
        <taxon>Parmales</taxon>
        <taxon>Triparmaceae</taxon>
        <taxon>Triparma</taxon>
    </lineage>
</organism>
<evidence type="ECO:0000256" key="1">
    <source>
        <dbReference type="SAM" id="MobiDB-lite"/>
    </source>
</evidence>
<evidence type="ECO:0000313" key="2">
    <source>
        <dbReference type="EMBL" id="GMI35556.1"/>
    </source>
</evidence>
<evidence type="ECO:0000313" key="3">
    <source>
        <dbReference type="Proteomes" id="UP001165082"/>
    </source>
</evidence>
<comment type="caution">
    <text evidence="2">The sequence shown here is derived from an EMBL/GenBank/DDBJ whole genome shotgun (WGS) entry which is preliminary data.</text>
</comment>
<accession>A0A9W7G849</accession>
<keyword evidence="3" id="KW-1185">Reference proteome</keyword>
<dbReference type="AlphaFoldDB" id="A0A9W7G849"/>
<dbReference type="EMBL" id="BRXZ01007897">
    <property type="protein sequence ID" value="GMI35556.1"/>
    <property type="molecule type" value="Genomic_DNA"/>
</dbReference>